<evidence type="ECO:0000313" key="2">
    <source>
        <dbReference type="Proteomes" id="UP001500266"/>
    </source>
</evidence>
<keyword evidence="2" id="KW-1185">Reference proteome</keyword>
<dbReference type="Proteomes" id="UP001500266">
    <property type="component" value="Unassembled WGS sequence"/>
</dbReference>
<evidence type="ECO:0000313" key="1">
    <source>
        <dbReference type="EMBL" id="GAA4139969.1"/>
    </source>
</evidence>
<name>A0ABP7YQV3_9ACTN</name>
<accession>A0ABP7YQV3</accession>
<reference evidence="2" key="1">
    <citation type="journal article" date="2019" name="Int. J. Syst. Evol. Microbiol.">
        <title>The Global Catalogue of Microorganisms (GCM) 10K type strain sequencing project: providing services to taxonomists for standard genome sequencing and annotation.</title>
        <authorList>
            <consortium name="The Broad Institute Genomics Platform"/>
            <consortium name="The Broad Institute Genome Sequencing Center for Infectious Disease"/>
            <person name="Wu L."/>
            <person name="Ma J."/>
        </authorList>
    </citation>
    <scope>NUCLEOTIDE SEQUENCE [LARGE SCALE GENOMIC DNA]</scope>
    <source>
        <strain evidence="2">JCM 17316</strain>
    </source>
</reference>
<proteinExistence type="predicted"/>
<evidence type="ECO:0008006" key="3">
    <source>
        <dbReference type="Google" id="ProtNLM"/>
    </source>
</evidence>
<gene>
    <name evidence="1" type="ORF">GCM10022416_26770</name>
</gene>
<comment type="caution">
    <text evidence="1">The sequence shown here is derived from an EMBL/GenBank/DDBJ whole genome shotgun (WGS) entry which is preliminary data.</text>
</comment>
<organism evidence="1 2">
    <name type="scientific">Actinomadura keratinilytica</name>
    <dbReference type="NCBI Taxonomy" id="547461"/>
    <lineage>
        <taxon>Bacteria</taxon>
        <taxon>Bacillati</taxon>
        <taxon>Actinomycetota</taxon>
        <taxon>Actinomycetes</taxon>
        <taxon>Streptosporangiales</taxon>
        <taxon>Thermomonosporaceae</taxon>
        <taxon>Actinomadura</taxon>
    </lineage>
</organism>
<sequence length="90" mass="10178">MGRKAVTYKFDGFHGRALHELHGLPTEVRDGPLLERILDLLESPWDAVPASPGQSLVRHAFFGENQEGILTFLLIEETERLRIIDILWAG</sequence>
<dbReference type="EMBL" id="BAABDO010000031">
    <property type="protein sequence ID" value="GAA4139969.1"/>
    <property type="molecule type" value="Genomic_DNA"/>
</dbReference>
<protein>
    <recommendedName>
        <fullName evidence="3">Type II toxin-antitoxin system RelE/ParE family toxin</fullName>
    </recommendedName>
</protein>